<accession>A0A2U2CEJ5</accession>
<keyword evidence="2" id="KW-0238">DNA-binding</keyword>
<feature type="transmembrane region" description="Helical" evidence="4">
    <location>
        <begin position="44"/>
        <end position="68"/>
    </location>
</feature>
<keyword evidence="1" id="KW-0805">Transcription regulation</keyword>
<dbReference type="Gene3D" id="1.10.10.10">
    <property type="entry name" value="Winged helix-like DNA-binding domain superfamily/Winged helix DNA-binding domain"/>
    <property type="match status" value="1"/>
</dbReference>
<name>A0A2U2CEJ5_9RHOB</name>
<dbReference type="RefSeq" id="WP_109532457.1">
    <property type="nucleotide sequence ID" value="NZ_QEYD01000003.1"/>
</dbReference>
<dbReference type="PANTHER" id="PTHR44688:SF16">
    <property type="entry name" value="DNA-BINDING TRANSCRIPTIONAL ACTIVATOR DEVR_DOSR"/>
    <property type="match status" value="1"/>
</dbReference>
<keyword evidence="4" id="KW-1133">Transmembrane helix</keyword>
<sequence length="172" mass="18259">MTQPAPDRPAVVAVLIAVQSLCAAYFLVDVLHDVQAGGHGPFEAFLLAESVATLALIAGIAFEIRVLFRLLERKAHLEHQVSLAARAFHDVVDARFLQWGLTAAERDVAHFSVKGLSISEIAALRQSATGTVKSQLNAIYRKAGVGNRGELLSLLIEDLVATGIEPGTAAPA</sequence>
<keyword evidence="7" id="KW-1185">Reference proteome</keyword>
<dbReference type="InterPro" id="IPR016032">
    <property type="entry name" value="Sig_transdc_resp-reg_C-effctor"/>
</dbReference>
<organism evidence="6 7">
    <name type="scientific">Pararhodobacter marinus</name>
    <dbReference type="NCBI Taxonomy" id="2184063"/>
    <lineage>
        <taxon>Bacteria</taxon>
        <taxon>Pseudomonadati</taxon>
        <taxon>Pseudomonadota</taxon>
        <taxon>Alphaproteobacteria</taxon>
        <taxon>Rhodobacterales</taxon>
        <taxon>Paracoccaceae</taxon>
        <taxon>Pararhodobacter</taxon>
    </lineage>
</organism>
<dbReference type="Proteomes" id="UP000244940">
    <property type="component" value="Unassembled WGS sequence"/>
</dbReference>
<keyword evidence="4" id="KW-0472">Membrane</keyword>
<dbReference type="InterPro" id="IPR036388">
    <property type="entry name" value="WH-like_DNA-bd_sf"/>
</dbReference>
<evidence type="ECO:0000256" key="2">
    <source>
        <dbReference type="ARBA" id="ARBA00023125"/>
    </source>
</evidence>
<feature type="domain" description="HTH luxR-type" evidence="5">
    <location>
        <begin position="98"/>
        <end position="155"/>
    </location>
</feature>
<reference evidence="6 7" key="1">
    <citation type="submission" date="2018-05" db="EMBL/GenBank/DDBJ databases">
        <title>Pararhodobacter marina sp. nov., isolated from deep-sea water of the Indian Ocean.</title>
        <authorList>
            <person name="Lai Q.Sr."/>
            <person name="Liu X."/>
            <person name="Shao Z."/>
        </authorList>
    </citation>
    <scope>NUCLEOTIDE SEQUENCE [LARGE SCALE GENOMIC DNA]</scope>
    <source>
        <strain evidence="6 7">CIC4N-9</strain>
    </source>
</reference>
<dbReference type="OrthoDB" id="8277135at2"/>
<evidence type="ECO:0000256" key="1">
    <source>
        <dbReference type="ARBA" id="ARBA00023015"/>
    </source>
</evidence>
<evidence type="ECO:0000256" key="4">
    <source>
        <dbReference type="SAM" id="Phobius"/>
    </source>
</evidence>
<evidence type="ECO:0000313" key="6">
    <source>
        <dbReference type="EMBL" id="PWE30313.1"/>
    </source>
</evidence>
<protein>
    <submittedName>
        <fullName evidence="6">Helix-turn-helix transcriptional regulator</fullName>
    </submittedName>
</protein>
<dbReference type="SMART" id="SM00421">
    <property type="entry name" value="HTH_LUXR"/>
    <property type="match status" value="1"/>
</dbReference>
<gene>
    <name evidence="6" type="ORF">C4N9_06405</name>
</gene>
<dbReference type="GeneID" id="94364513"/>
<dbReference type="GO" id="GO:0006355">
    <property type="term" value="P:regulation of DNA-templated transcription"/>
    <property type="evidence" value="ECO:0007669"/>
    <property type="project" value="InterPro"/>
</dbReference>
<feature type="transmembrane region" description="Helical" evidence="4">
    <location>
        <begin position="12"/>
        <end position="32"/>
    </location>
</feature>
<dbReference type="EMBL" id="QEYD01000003">
    <property type="protein sequence ID" value="PWE30313.1"/>
    <property type="molecule type" value="Genomic_DNA"/>
</dbReference>
<keyword evidence="4" id="KW-0812">Transmembrane</keyword>
<evidence type="ECO:0000313" key="7">
    <source>
        <dbReference type="Proteomes" id="UP000244940"/>
    </source>
</evidence>
<dbReference type="SUPFAM" id="SSF46894">
    <property type="entry name" value="C-terminal effector domain of the bipartite response regulators"/>
    <property type="match status" value="1"/>
</dbReference>
<comment type="caution">
    <text evidence="6">The sequence shown here is derived from an EMBL/GenBank/DDBJ whole genome shotgun (WGS) entry which is preliminary data.</text>
</comment>
<dbReference type="GO" id="GO:0003677">
    <property type="term" value="F:DNA binding"/>
    <property type="evidence" value="ECO:0007669"/>
    <property type="project" value="UniProtKB-KW"/>
</dbReference>
<evidence type="ECO:0000256" key="3">
    <source>
        <dbReference type="ARBA" id="ARBA00023163"/>
    </source>
</evidence>
<proteinExistence type="predicted"/>
<dbReference type="PANTHER" id="PTHR44688">
    <property type="entry name" value="DNA-BINDING TRANSCRIPTIONAL ACTIVATOR DEVR_DOSR"/>
    <property type="match status" value="1"/>
</dbReference>
<keyword evidence="3" id="KW-0804">Transcription</keyword>
<dbReference type="InterPro" id="IPR000792">
    <property type="entry name" value="Tscrpt_reg_LuxR_C"/>
</dbReference>
<dbReference type="AlphaFoldDB" id="A0A2U2CEJ5"/>
<evidence type="ECO:0000259" key="5">
    <source>
        <dbReference type="SMART" id="SM00421"/>
    </source>
</evidence>